<dbReference type="EMBL" id="JAPUFD010000006">
    <property type="protein sequence ID" value="MDI1487657.1"/>
    <property type="molecule type" value="Genomic_DNA"/>
</dbReference>
<evidence type="ECO:0000313" key="3">
    <source>
        <dbReference type="Proteomes" id="UP001161017"/>
    </source>
</evidence>
<accession>A0AA43QKW4</accession>
<proteinExistence type="predicted"/>
<dbReference type="Proteomes" id="UP001161017">
    <property type="component" value="Unassembled WGS sequence"/>
</dbReference>
<organism evidence="2 3">
    <name type="scientific">Ramalina farinacea</name>
    <dbReference type="NCBI Taxonomy" id="258253"/>
    <lineage>
        <taxon>Eukaryota</taxon>
        <taxon>Fungi</taxon>
        <taxon>Dikarya</taxon>
        <taxon>Ascomycota</taxon>
        <taxon>Pezizomycotina</taxon>
        <taxon>Lecanoromycetes</taxon>
        <taxon>OSLEUM clade</taxon>
        <taxon>Lecanoromycetidae</taxon>
        <taxon>Lecanorales</taxon>
        <taxon>Lecanorineae</taxon>
        <taxon>Ramalinaceae</taxon>
        <taxon>Ramalina</taxon>
    </lineage>
</organism>
<name>A0AA43QKW4_9LECA</name>
<sequence length="660" mass="74001">MTRIEDQNTPRLCWPELPYVYKPLLYSDSIRLIKLEPRESGFSDQLTCELLDVRLSETPDFEAISYAWEAAVFPDTLHILKEFLKITSSLASALRKFQDSNEPRLLWADAVCINQSDVPERSSQVALMHQIYGNAKQVLVWLGPGDERTGNVFSLLERFGTASSNYGVDPLDLKDRLPWIAAKKATPAQTELLDQIPQKYDLSGMDEFYSLPWFRRLWVVQEITLARHIVLHCGGFETLWTILVRAAIVQYRCVWRATLSNLRLPKNFDATIAIETARRTYAVNSNQPLFGYLKALRLSLCSNDLDRIYSLLAISRIPVSDLPPDYTKSVEDVYVTAAQLMLRNSVTVLQWAGCANRIRGDEKDIESGFVNSDGESGLGQLCDRMPSWAPDWRRRQNALIGLDGGAYQAASKSTPLLSTDPFIKGPPIVLDIDPSKTTIYTKAMSVSCIVSIKGLGPRVILNDKDFHERVIEIKAHYDLWMEKVGPKPVDDQLKMFACTILAGGQAGGTRYYFRETLSTPDLLRLWQDFEATPLAASTPSFAPFQRVGAKPRITDSGVEVFALSESYAYRMALRQILQARNLFVTTDGQVGLAPDISRPGDCVVLVAGLSVPLVVRPARGNEAGLHLIGECYLYGLMHGEIYNQSKSEDVESLWRCMPLV</sequence>
<dbReference type="PANTHER" id="PTHR24148:SF82">
    <property type="entry name" value="HETEROKARYON INCOMPATIBILITY DOMAIN-CONTAINING PROTEIN"/>
    <property type="match status" value="1"/>
</dbReference>
<dbReference type="InterPro" id="IPR010730">
    <property type="entry name" value="HET"/>
</dbReference>
<dbReference type="AlphaFoldDB" id="A0AA43QKW4"/>
<dbReference type="InterPro" id="IPR052895">
    <property type="entry name" value="HetReg/Transcr_Mod"/>
</dbReference>
<reference evidence="2" key="1">
    <citation type="journal article" date="2023" name="Genome Biol. Evol.">
        <title>First Whole Genome Sequence and Flow Cytometry Genome Size Data for the Lichen-Forming Fungus Ramalina farinacea (Ascomycota).</title>
        <authorList>
            <person name="Llewellyn T."/>
            <person name="Mian S."/>
            <person name="Hill R."/>
            <person name="Leitch I.J."/>
            <person name="Gaya E."/>
        </authorList>
    </citation>
    <scope>NUCLEOTIDE SEQUENCE</scope>
    <source>
        <strain evidence="2">LIQ254RAFAR</strain>
    </source>
</reference>
<dbReference type="Pfam" id="PF26639">
    <property type="entry name" value="Het-6_barrel"/>
    <property type="match status" value="1"/>
</dbReference>
<dbReference type="Pfam" id="PF06985">
    <property type="entry name" value="HET"/>
    <property type="match status" value="1"/>
</dbReference>
<dbReference type="PANTHER" id="PTHR24148">
    <property type="entry name" value="ANKYRIN REPEAT DOMAIN-CONTAINING PROTEIN 39 HOMOLOG-RELATED"/>
    <property type="match status" value="1"/>
</dbReference>
<gene>
    <name evidence="2" type="ORF">OHK93_006928</name>
</gene>
<feature type="domain" description="Heterokaryon incompatibility" evidence="1">
    <location>
        <begin position="61"/>
        <end position="222"/>
    </location>
</feature>
<evidence type="ECO:0000259" key="1">
    <source>
        <dbReference type="Pfam" id="PF06985"/>
    </source>
</evidence>
<evidence type="ECO:0000313" key="2">
    <source>
        <dbReference type="EMBL" id="MDI1487657.1"/>
    </source>
</evidence>
<keyword evidence="3" id="KW-1185">Reference proteome</keyword>
<protein>
    <recommendedName>
        <fullName evidence="1">Heterokaryon incompatibility domain-containing protein</fullName>
    </recommendedName>
</protein>
<comment type="caution">
    <text evidence="2">The sequence shown here is derived from an EMBL/GenBank/DDBJ whole genome shotgun (WGS) entry which is preliminary data.</text>
</comment>